<name>A0A1S1N665_9GAMM</name>
<proteinExistence type="predicted"/>
<dbReference type="AlphaFoldDB" id="A0A1S1N665"/>
<dbReference type="InterPro" id="IPR038444">
    <property type="entry name" value="DUF465_sf"/>
</dbReference>
<accession>A0A1S1N665</accession>
<dbReference type="Pfam" id="PF04325">
    <property type="entry name" value="DUF465"/>
    <property type="match status" value="1"/>
</dbReference>
<evidence type="ECO:0000313" key="1">
    <source>
        <dbReference type="EMBL" id="OHU94812.1"/>
    </source>
</evidence>
<reference evidence="1 2" key="1">
    <citation type="submission" date="2016-10" db="EMBL/GenBank/DDBJ databases">
        <title>Pseudoalteromonas amylolytica sp. nov., isolated from the surface seawater.</title>
        <authorList>
            <person name="Wu Y.-H."/>
            <person name="Cheng H."/>
            <person name="Jin X.-B."/>
            <person name="Wang C.-S."/>
            <person name="Xu X.-W."/>
        </authorList>
    </citation>
    <scope>NUCLEOTIDE SEQUENCE [LARGE SCALE GENOMIC DNA]</scope>
    <source>
        <strain evidence="1 2">JCM 12483</strain>
    </source>
</reference>
<dbReference type="EMBL" id="MNAN01000032">
    <property type="protein sequence ID" value="OHU94812.1"/>
    <property type="molecule type" value="Genomic_DNA"/>
</dbReference>
<dbReference type="InterPro" id="IPR007420">
    <property type="entry name" value="DUF465"/>
</dbReference>
<dbReference type="STRING" id="327939.BIW53_12335"/>
<keyword evidence="2" id="KW-1185">Reference proteome</keyword>
<protein>
    <submittedName>
        <fullName evidence="1">GTP-binding protein</fullName>
    </submittedName>
</protein>
<sequence>MNIERHSLAKELPEFKDKIHELKMKDRHFARLFDDYHNVDHEVIRIEEGLENTSDEYLESLKKRRLYLKDQLYRILKCA</sequence>
<dbReference type="OrthoDB" id="1263265at2"/>
<dbReference type="Gene3D" id="6.10.280.50">
    <property type="match status" value="1"/>
</dbReference>
<comment type="caution">
    <text evidence="1">The sequence shown here is derived from an EMBL/GenBank/DDBJ whole genome shotgun (WGS) entry which is preliminary data.</text>
</comment>
<gene>
    <name evidence="1" type="ORF">BIW53_12335</name>
</gene>
<dbReference type="Proteomes" id="UP000180253">
    <property type="component" value="Unassembled WGS sequence"/>
</dbReference>
<evidence type="ECO:0000313" key="2">
    <source>
        <dbReference type="Proteomes" id="UP000180253"/>
    </source>
</evidence>
<dbReference type="RefSeq" id="WP_070992329.1">
    <property type="nucleotide sequence ID" value="NZ_CBCSHD010000007.1"/>
</dbReference>
<organism evidence="1 2">
    <name type="scientific">Pseudoalteromonas byunsanensis</name>
    <dbReference type="NCBI Taxonomy" id="327939"/>
    <lineage>
        <taxon>Bacteria</taxon>
        <taxon>Pseudomonadati</taxon>
        <taxon>Pseudomonadota</taxon>
        <taxon>Gammaproteobacteria</taxon>
        <taxon>Alteromonadales</taxon>
        <taxon>Pseudoalteromonadaceae</taxon>
        <taxon>Pseudoalteromonas</taxon>
    </lineage>
</organism>